<accession>A0ABS8D6K0</accession>
<feature type="signal peptide" evidence="1">
    <location>
        <begin position="1"/>
        <end position="18"/>
    </location>
</feature>
<dbReference type="EMBL" id="JAJBZT010000004">
    <property type="protein sequence ID" value="MCB6183801.1"/>
    <property type="molecule type" value="Genomic_DNA"/>
</dbReference>
<evidence type="ECO:0000313" key="2">
    <source>
        <dbReference type="EMBL" id="MCB6183801.1"/>
    </source>
</evidence>
<organism evidence="2 3">
    <name type="scientific">Leeia speluncae</name>
    <dbReference type="NCBI Taxonomy" id="2884804"/>
    <lineage>
        <taxon>Bacteria</taxon>
        <taxon>Pseudomonadati</taxon>
        <taxon>Pseudomonadota</taxon>
        <taxon>Betaproteobacteria</taxon>
        <taxon>Neisseriales</taxon>
        <taxon>Leeiaceae</taxon>
        <taxon>Leeia</taxon>
    </lineage>
</organism>
<dbReference type="Proteomes" id="UP001165395">
    <property type="component" value="Unassembled WGS sequence"/>
</dbReference>
<proteinExistence type="predicted"/>
<reference evidence="2" key="1">
    <citation type="submission" date="2021-10" db="EMBL/GenBank/DDBJ databases">
        <title>The complete genome sequence of Leeia sp. TBRC 13508.</title>
        <authorList>
            <person name="Charoenyingcharoen P."/>
            <person name="Yukphan P."/>
        </authorList>
    </citation>
    <scope>NUCLEOTIDE SEQUENCE</scope>
    <source>
        <strain evidence="2">TBRC 13508</strain>
    </source>
</reference>
<protein>
    <submittedName>
        <fullName evidence="2">Inhibitor of vertebrate lysozyme family protein</fullName>
    </submittedName>
</protein>
<evidence type="ECO:0000313" key="3">
    <source>
        <dbReference type="Proteomes" id="UP001165395"/>
    </source>
</evidence>
<keyword evidence="1" id="KW-0732">Signal</keyword>
<name>A0ABS8D6K0_9NEIS</name>
<evidence type="ECO:0000256" key="1">
    <source>
        <dbReference type="SAM" id="SignalP"/>
    </source>
</evidence>
<feature type="chain" id="PRO_5045050674" evidence="1">
    <location>
        <begin position="19"/>
        <end position="153"/>
    </location>
</feature>
<dbReference type="SUPFAM" id="SSF89872">
    <property type="entry name" value="Inhibitor of vertebrate lysozyme, Ivy"/>
    <property type="match status" value="1"/>
</dbReference>
<gene>
    <name evidence="2" type="ORF">LIN78_09610</name>
</gene>
<sequence>MKKLLVALGVLVAQAAFAHGTHGSDTNEWPAGLRNYGGEPSRAAAKNVDVKTAWETTFAGEFASHPWLASFGKQRLSELTSFNSRMYVLYEGCKPEDCEGERYLMLFDPNSGKAYGAFRTDAQSETKIHWLGQPDEPIQTYMASHLFEFAEAH</sequence>
<keyword evidence="3" id="KW-1185">Reference proteome</keyword>
<dbReference type="InterPro" id="IPR036501">
    <property type="entry name" value="Inhibitor_vert_lysozyme_sf"/>
</dbReference>
<dbReference type="RefSeq" id="WP_227180571.1">
    <property type="nucleotide sequence ID" value="NZ_JAJBZT010000004.1"/>
</dbReference>
<comment type="caution">
    <text evidence="2">The sequence shown here is derived from an EMBL/GenBank/DDBJ whole genome shotgun (WGS) entry which is preliminary data.</text>
</comment>
<dbReference type="Pfam" id="PF08816">
    <property type="entry name" value="Ivy"/>
    <property type="match status" value="1"/>
</dbReference>
<dbReference type="Gene3D" id="3.40.1420.10">
    <property type="entry name" value="Inhibitor of vertebrate lysozyme"/>
    <property type="match status" value="1"/>
</dbReference>